<dbReference type="EMBL" id="SNYI01000001">
    <property type="protein sequence ID" value="TDQ33208.1"/>
    <property type="molecule type" value="Genomic_DNA"/>
</dbReference>
<protein>
    <submittedName>
        <fullName evidence="2">Uncharacterized protein DUF4271</fullName>
    </submittedName>
</protein>
<keyword evidence="1" id="KW-0472">Membrane</keyword>
<reference evidence="2 3" key="1">
    <citation type="submission" date="2019-03" db="EMBL/GenBank/DDBJ databases">
        <title>Genomic Encyclopedia of Archaeal and Bacterial Type Strains, Phase II (KMG-II): from individual species to whole genera.</title>
        <authorList>
            <person name="Goeker M."/>
        </authorList>
    </citation>
    <scope>NUCLEOTIDE SEQUENCE [LARGE SCALE GENOMIC DNA]</scope>
    <source>
        <strain evidence="2 3">DSM 18435</strain>
    </source>
</reference>
<feature type="transmembrane region" description="Helical" evidence="1">
    <location>
        <begin position="138"/>
        <end position="157"/>
    </location>
</feature>
<evidence type="ECO:0000313" key="3">
    <source>
        <dbReference type="Proteomes" id="UP000295468"/>
    </source>
</evidence>
<evidence type="ECO:0000313" key="2">
    <source>
        <dbReference type="EMBL" id="TDQ33208.1"/>
    </source>
</evidence>
<name>A0A4R6TW77_9FLAO</name>
<evidence type="ECO:0000256" key="1">
    <source>
        <dbReference type="SAM" id="Phobius"/>
    </source>
</evidence>
<dbReference type="RefSeq" id="WP_133643212.1">
    <property type="nucleotide sequence ID" value="NZ_SNYI01000001.1"/>
</dbReference>
<gene>
    <name evidence="2" type="ORF">CLV82_1046</name>
</gene>
<dbReference type="AlphaFoldDB" id="A0A4R6TW77"/>
<feature type="transmembrane region" description="Helical" evidence="1">
    <location>
        <begin position="194"/>
        <end position="216"/>
    </location>
</feature>
<dbReference type="Pfam" id="PF14093">
    <property type="entry name" value="DUF4271"/>
    <property type="match status" value="1"/>
</dbReference>
<sequence length="218" mass="25673">MEPISRALVSTDWITVVIFSSLFFAVIAKQVSYARFLNFIILPFNNKYIFMYNKKDRLWNGFNILFGIFQLLNFSLFIYLCRPLWQDPAEEIFPFLYIVIFGLLLTFSLVKLFLQLANGFFFNNNKLVSELIFKKLSYLFYSSIIVFLGNICLVYIFKDSRVVIYLTIFLVIAVNLVGWITILKNYQKEITTKFFYFILYLCALEIAPIVIFVNALTK</sequence>
<feature type="transmembrane region" description="Helical" evidence="1">
    <location>
        <begin position="163"/>
        <end position="182"/>
    </location>
</feature>
<accession>A0A4R6TW77</accession>
<dbReference type="InterPro" id="IPR025367">
    <property type="entry name" value="DUF4271"/>
</dbReference>
<keyword evidence="1" id="KW-1133">Transmembrane helix</keyword>
<keyword evidence="1" id="KW-0812">Transmembrane</keyword>
<keyword evidence="3" id="KW-1185">Reference proteome</keyword>
<dbReference type="Proteomes" id="UP000295468">
    <property type="component" value="Unassembled WGS sequence"/>
</dbReference>
<comment type="caution">
    <text evidence="2">The sequence shown here is derived from an EMBL/GenBank/DDBJ whole genome shotgun (WGS) entry which is preliminary data.</text>
</comment>
<organism evidence="2 3">
    <name type="scientific">Zeaxanthinibacter enoshimensis</name>
    <dbReference type="NCBI Taxonomy" id="392009"/>
    <lineage>
        <taxon>Bacteria</taxon>
        <taxon>Pseudomonadati</taxon>
        <taxon>Bacteroidota</taxon>
        <taxon>Flavobacteriia</taxon>
        <taxon>Flavobacteriales</taxon>
        <taxon>Flavobacteriaceae</taxon>
        <taxon>Zeaxanthinibacter</taxon>
    </lineage>
</organism>
<feature type="transmembrane region" description="Helical" evidence="1">
    <location>
        <begin position="7"/>
        <end position="27"/>
    </location>
</feature>
<dbReference type="OrthoDB" id="1438590at2"/>
<feature type="transmembrane region" description="Helical" evidence="1">
    <location>
        <begin position="62"/>
        <end position="80"/>
    </location>
</feature>
<proteinExistence type="predicted"/>
<feature type="transmembrane region" description="Helical" evidence="1">
    <location>
        <begin position="92"/>
        <end position="117"/>
    </location>
</feature>